<name>A0A918XWQ2_9PROT</name>
<reference evidence="1" key="2">
    <citation type="submission" date="2020-09" db="EMBL/GenBank/DDBJ databases">
        <authorList>
            <person name="Sun Q."/>
            <person name="Kim S."/>
        </authorList>
    </citation>
    <scope>NUCLEOTIDE SEQUENCE</scope>
    <source>
        <strain evidence="1">KCTC 42651</strain>
    </source>
</reference>
<comment type="caution">
    <text evidence="1">The sequence shown here is derived from an EMBL/GenBank/DDBJ whole genome shotgun (WGS) entry which is preliminary data.</text>
</comment>
<dbReference type="EMBL" id="BMZS01000012">
    <property type="protein sequence ID" value="GHD61078.1"/>
    <property type="molecule type" value="Genomic_DNA"/>
</dbReference>
<evidence type="ECO:0000313" key="1">
    <source>
        <dbReference type="EMBL" id="GHD61078.1"/>
    </source>
</evidence>
<dbReference type="Proteomes" id="UP000630353">
    <property type="component" value="Unassembled WGS sequence"/>
</dbReference>
<reference evidence="1" key="1">
    <citation type="journal article" date="2014" name="Int. J. Syst. Evol. Microbiol.">
        <title>Complete genome sequence of Corynebacterium casei LMG S-19264T (=DSM 44701T), isolated from a smear-ripened cheese.</title>
        <authorList>
            <consortium name="US DOE Joint Genome Institute (JGI-PGF)"/>
            <person name="Walter F."/>
            <person name="Albersmeier A."/>
            <person name="Kalinowski J."/>
            <person name="Ruckert C."/>
        </authorList>
    </citation>
    <scope>NUCLEOTIDE SEQUENCE</scope>
    <source>
        <strain evidence="1">KCTC 42651</strain>
    </source>
</reference>
<dbReference type="AlphaFoldDB" id="A0A918XWQ2"/>
<evidence type="ECO:0000313" key="2">
    <source>
        <dbReference type="Proteomes" id="UP000630353"/>
    </source>
</evidence>
<sequence length="285" mass="30792">MNASGASLLPQAPAPVDDRQAALTAEHIGDPVALTRYFEGLRRAVDPGLLARLPEFAGKPYPLGRCREIRDAVLALLLERVNAPREPMDAALSVFLRSGGIGKKTWGVLRDSYFQNALQFGGWYVDVANDTVVASKPPVEVLPAGEAGMVAVRDYRHFADVARRYWGAEVYRNAVFPRLAAYFPLIVVYPTGAAEPAVGSDQVTELTRRAGFRPSLDALETFPDAPATVAEALARRAGDEPLLAGDGDPVAFVEGYVTEGRQGDLEFRRQCVAAWRKVSAPTAPS</sequence>
<dbReference type="RefSeq" id="WP_189994457.1">
    <property type="nucleotide sequence ID" value="NZ_BMZS01000012.1"/>
</dbReference>
<protein>
    <submittedName>
        <fullName evidence="1">Uncharacterized protein</fullName>
    </submittedName>
</protein>
<gene>
    <name evidence="1" type="ORF">GCM10017083_47990</name>
</gene>
<accession>A0A918XWQ2</accession>
<keyword evidence="2" id="KW-1185">Reference proteome</keyword>
<organism evidence="1 2">
    <name type="scientific">Thalassobaculum fulvum</name>
    <dbReference type="NCBI Taxonomy" id="1633335"/>
    <lineage>
        <taxon>Bacteria</taxon>
        <taxon>Pseudomonadati</taxon>
        <taxon>Pseudomonadota</taxon>
        <taxon>Alphaproteobacteria</taxon>
        <taxon>Rhodospirillales</taxon>
        <taxon>Thalassobaculaceae</taxon>
        <taxon>Thalassobaculum</taxon>
    </lineage>
</organism>
<proteinExistence type="predicted"/>